<dbReference type="AlphaFoldDB" id="A0A836AGD4"/>
<protein>
    <submittedName>
        <fullName evidence="2">Uncharacterized protein</fullName>
    </submittedName>
</protein>
<dbReference type="Proteomes" id="UP000664991">
    <property type="component" value="Unassembled WGS sequence"/>
</dbReference>
<organism evidence="2 3">
    <name type="scientific">Ovis aries</name>
    <name type="common">Sheep</name>
    <dbReference type="NCBI Taxonomy" id="9940"/>
    <lineage>
        <taxon>Eukaryota</taxon>
        <taxon>Metazoa</taxon>
        <taxon>Chordata</taxon>
        <taxon>Craniata</taxon>
        <taxon>Vertebrata</taxon>
        <taxon>Euteleostomi</taxon>
        <taxon>Mammalia</taxon>
        <taxon>Eutheria</taxon>
        <taxon>Laurasiatheria</taxon>
        <taxon>Artiodactyla</taxon>
        <taxon>Ruminantia</taxon>
        <taxon>Pecora</taxon>
        <taxon>Bovidae</taxon>
        <taxon>Caprinae</taxon>
        <taxon>Ovis</taxon>
    </lineage>
</organism>
<name>A0A836AGD4_SHEEP</name>
<feature type="compositionally biased region" description="Basic and acidic residues" evidence="1">
    <location>
        <begin position="131"/>
        <end position="140"/>
    </location>
</feature>
<sequence length="212" mass="24827">MAGNKGRGHAAYTFNIEAVGFSRGEKLLEVLLKPPPLFLDTDYKTVPLKKGESEYYVLHSNNNAIIKYFTNFLKIYTLQKPNKLIRCLLNEQSKYNIHNDLTISFGKQTTWVQFLKWRQLEFRESIPNKKAMEKNHRKAENLGGGVRVQDTGSSEEVKSKGEKEKYKHLNTEFQREQEEIRQPSSVLDYLNTYLKDSWPQNIRIYKDTHTHV</sequence>
<proteinExistence type="predicted"/>
<dbReference type="EMBL" id="JAEMGP010000004">
    <property type="protein sequence ID" value="KAG5210103.1"/>
    <property type="molecule type" value="Genomic_DNA"/>
</dbReference>
<evidence type="ECO:0000256" key="1">
    <source>
        <dbReference type="SAM" id="MobiDB-lite"/>
    </source>
</evidence>
<gene>
    <name evidence="2" type="ORF">JEQ12_015297</name>
</gene>
<comment type="caution">
    <text evidence="2">The sequence shown here is derived from an EMBL/GenBank/DDBJ whole genome shotgun (WGS) entry which is preliminary data.</text>
</comment>
<evidence type="ECO:0000313" key="3">
    <source>
        <dbReference type="Proteomes" id="UP000664991"/>
    </source>
</evidence>
<evidence type="ECO:0000313" key="2">
    <source>
        <dbReference type="EMBL" id="KAG5210103.1"/>
    </source>
</evidence>
<reference evidence="2 3" key="1">
    <citation type="submission" date="2020-12" db="EMBL/GenBank/DDBJ databases">
        <title>De novo assembly of Tibetan sheep genome.</title>
        <authorList>
            <person name="Li X."/>
        </authorList>
    </citation>
    <scope>NUCLEOTIDE SEQUENCE [LARGE SCALE GENOMIC DNA]</scope>
    <source>
        <tissue evidence="2">Heart</tissue>
    </source>
</reference>
<feature type="region of interest" description="Disordered" evidence="1">
    <location>
        <begin position="131"/>
        <end position="163"/>
    </location>
</feature>
<accession>A0A836AGD4</accession>